<accession>L0NFT2</accession>
<evidence type="ECO:0000313" key="1">
    <source>
        <dbReference type="EMBL" id="CCF19137.1"/>
    </source>
</evidence>
<evidence type="ECO:0000313" key="2">
    <source>
        <dbReference type="Proteomes" id="UP000010792"/>
    </source>
</evidence>
<name>L0NFT2_9HYPH</name>
<dbReference type="KEGG" id="rht:NT26_1413"/>
<proteinExistence type="predicted"/>
<dbReference type="OrthoDB" id="8451892at2"/>
<dbReference type="AlphaFoldDB" id="L0NFT2"/>
<protein>
    <submittedName>
        <fullName evidence="1">Uncharacterized protein</fullName>
    </submittedName>
</protein>
<sequence>MGKLTQPPPPQTRMLIIPVLGATEERLVTIAGKSSNYEALKRAMAGVFDEPFEHVAVLFEGNRRDMFVGETSSINGRHIRNIRGTAIYRNNALTREPGLDPESIPAISGPVVLFPDRIVWT</sequence>
<gene>
    <name evidence="1" type="ORF">NT26_1413</name>
</gene>
<dbReference type="STRING" id="1125847.NT26_1413"/>
<keyword evidence="2" id="KW-1185">Reference proteome</keyword>
<dbReference type="EMBL" id="FO082820">
    <property type="protein sequence ID" value="CCF19137.1"/>
    <property type="molecule type" value="Genomic_DNA"/>
</dbReference>
<dbReference type="Proteomes" id="UP000010792">
    <property type="component" value="Chromosome"/>
</dbReference>
<organism evidence="1 2">
    <name type="scientific">Pseudorhizobium banfieldiae</name>
    <dbReference type="NCBI Taxonomy" id="1125847"/>
    <lineage>
        <taxon>Bacteria</taxon>
        <taxon>Pseudomonadati</taxon>
        <taxon>Pseudomonadota</taxon>
        <taxon>Alphaproteobacteria</taxon>
        <taxon>Hyphomicrobiales</taxon>
        <taxon>Rhizobiaceae</taxon>
        <taxon>Rhizobium/Agrobacterium group</taxon>
        <taxon>Pseudorhizobium</taxon>
    </lineage>
</organism>
<reference evidence="1 2" key="1">
    <citation type="journal article" date="2013" name="Genome Biol. Evol.">
        <title>Life in an arsenic-containing gold mine: genome and physiology of the autotrophic arsenite-oxidizing bacterium rhizobium sp. NT-26.</title>
        <authorList>
            <person name="Andres J."/>
            <person name="Arsene-Ploetze F."/>
            <person name="Barbe V."/>
            <person name="Brochier-Armanet C."/>
            <person name="Cleiss-Arnold J."/>
            <person name="Coppee J.Y."/>
            <person name="Dillies M.A."/>
            <person name="Geist"/>
            <person name="L"/>
            <person name="Joublin A."/>
            <person name="Koechler S."/>
            <person name="Lassalle F."/>
            <person name="Marchal M."/>
            <person name="Medigue C."/>
            <person name="Muller D."/>
            <person name="Nesme X."/>
            <person name="Plewniak F."/>
            <person name="Proux C."/>
            <person name="Ramirez-Bahena M.H."/>
            <person name="Schenowitz C."/>
            <person name="Sismeiro O."/>
            <person name="Vallenet D."/>
            <person name="Santini J.M."/>
            <person name="Bertin P.N."/>
        </authorList>
    </citation>
    <scope>NUCLEOTIDE SEQUENCE [LARGE SCALE GENOMIC DNA]</scope>
    <source>
        <strain evidence="1 2">NT-26</strain>
    </source>
</reference>
<dbReference type="RefSeq" id="WP_052638032.1">
    <property type="nucleotide sequence ID" value="NZ_FO082820.1"/>
</dbReference>